<dbReference type="AlphaFoldDB" id="A0A5A5TG97"/>
<dbReference type="InterPro" id="IPR009051">
    <property type="entry name" value="Helical_ferredxn"/>
</dbReference>
<proteinExistence type="predicted"/>
<evidence type="ECO:0000313" key="8">
    <source>
        <dbReference type="EMBL" id="GCF10387.1"/>
    </source>
</evidence>
<comment type="caution">
    <text evidence="8">The sequence shown here is derived from an EMBL/GenBank/DDBJ whole genome shotgun (WGS) entry which is preliminary data.</text>
</comment>
<dbReference type="PROSITE" id="PS51379">
    <property type="entry name" value="4FE4S_FER_2"/>
    <property type="match status" value="2"/>
</dbReference>
<organism evidence="8 9">
    <name type="scientific">Dictyobacter arantiisoli</name>
    <dbReference type="NCBI Taxonomy" id="2014874"/>
    <lineage>
        <taxon>Bacteria</taxon>
        <taxon>Bacillati</taxon>
        <taxon>Chloroflexota</taxon>
        <taxon>Ktedonobacteria</taxon>
        <taxon>Ktedonobacterales</taxon>
        <taxon>Dictyobacteraceae</taxon>
        <taxon>Dictyobacter</taxon>
    </lineage>
</organism>
<feature type="domain" description="4Fe-4S ferredoxin-type" evidence="7">
    <location>
        <begin position="75"/>
        <end position="99"/>
    </location>
</feature>
<feature type="domain" description="4Fe-4S ferredoxin-type" evidence="7">
    <location>
        <begin position="24"/>
        <end position="55"/>
    </location>
</feature>
<evidence type="ECO:0000259" key="7">
    <source>
        <dbReference type="PROSITE" id="PS51379"/>
    </source>
</evidence>
<keyword evidence="3" id="KW-0677">Repeat</keyword>
<keyword evidence="6" id="KW-1133">Transmembrane helix</keyword>
<accession>A0A5A5TG97</accession>
<evidence type="ECO:0000313" key="9">
    <source>
        <dbReference type="Proteomes" id="UP000322530"/>
    </source>
</evidence>
<sequence length="531" mass="59340">MNSEQLHNLPLEFIAPDEGPLRRHTHTYNLMRQCIHCGFCLPTCPTYAVLGVEMDSPRGRIYQMQAVAEGKLDISEDFVEHMNCCIGCRACETACPSGVQFGKLIEAAREQIQLITIPMPTTEKINASSGFEDAEEQRFSARRAKNSRSSKLLKLFFFKSMLPSHTVLSIVFGGLKIYQQSGLQKFTRGTGLLNRINNLPTPFQGQLKLPEELMDSARGKIIHTSLPVTTPALGTQRYQVGMISGCIMDQVFHDINEATIRVLAANGCKVITPRQQNCCGALHIHSGEAEQGRELARRNIDTFEQYNCDAIIINSAGCGSTLKEYAHLLRDDPKCAQRAERFSARVKDISEFLLDIGYQQPKGEIQQTVTYHDACHLLHGQKIKQQPRQLLKSIPGIVLVDLKESDWCCGSAGIYNLTNQQMAQELLERKIANIETTRASIIATGNPGCMMQIAMGARQRGLQLKVMHPVELLDEAYKAEGVYLFSHNDTVTKKTPKPVIAICTGFTMLAVALLLRYRRQRRINKTISKSI</sequence>
<evidence type="ECO:0000256" key="3">
    <source>
        <dbReference type="ARBA" id="ARBA00022737"/>
    </source>
</evidence>
<dbReference type="GO" id="GO:0016491">
    <property type="term" value="F:oxidoreductase activity"/>
    <property type="evidence" value="ECO:0007669"/>
    <property type="project" value="UniProtKB-ARBA"/>
</dbReference>
<evidence type="ECO:0000256" key="4">
    <source>
        <dbReference type="ARBA" id="ARBA00023004"/>
    </source>
</evidence>
<keyword evidence="9" id="KW-1185">Reference proteome</keyword>
<dbReference type="SUPFAM" id="SSF46548">
    <property type="entry name" value="alpha-helical ferredoxin"/>
    <property type="match status" value="1"/>
</dbReference>
<evidence type="ECO:0000256" key="5">
    <source>
        <dbReference type="ARBA" id="ARBA00023014"/>
    </source>
</evidence>
<evidence type="ECO:0000256" key="6">
    <source>
        <dbReference type="SAM" id="Phobius"/>
    </source>
</evidence>
<name>A0A5A5TG97_9CHLR</name>
<keyword evidence="2" id="KW-0479">Metal-binding</keyword>
<dbReference type="Pfam" id="PF02754">
    <property type="entry name" value="CCG"/>
    <property type="match status" value="2"/>
</dbReference>
<protein>
    <submittedName>
        <fullName evidence="8">Glycolate oxidase iron-sulfur subunit</fullName>
    </submittedName>
</protein>
<dbReference type="Proteomes" id="UP000322530">
    <property type="component" value="Unassembled WGS sequence"/>
</dbReference>
<feature type="transmembrane region" description="Helical" evidence="6">
    <location>
        <begin position="498"/>
        <end position="515"/>
    </location>
</feature>
<evidence type="ECO:0000256" key="2">
    <source>
        <dbReference type="ARBA" id="ARBA00022723"/>
    </source>
</evidence>
<dbReference type="PANTHER" id="PTHR32479">
    <property type="entry name" value="GLYCOLATE OXIDASE IRON-SULFUR SUBUNIT"/>
    <property type="match status" value="1"/>
</dbReference>
<keyword evidence="4" id="KW-0408">Iron</keyword>
<dbReference type="PROSITE" id="PS00198">
    <property type="entry name" value="4FE4S_FER_1"/>
    <property type="match status" value="1"/>
</dbReference>
<dbReference type="GO" id="GO:0051539">
    <property type="term" value="F:4 iron, 4 sulfur cluster binding"/>
    <property type="evidence" value="ECO:0007669"/>
    <property type="project" value="UniProtKB-KW"/>
</dbReference>
<dbReference type="OrthoDB" id="9770306at2"/>
<reference evidence="8 9" key="1">
    <citation type="submission" date="2019-01" db="EMBL/GenBank/DDBJ databases">
        <title>Draft genome sequence of Dictyobacter sp. Uno17.</title>
        <authorList>
            <person name="Wang C.M."/>
            <person name="Zheng Y."/>
            <person name="Sakai Y."/>
            <person name="Abe K."/>
            <person name="Yokota A."/>
            <person name="Yabe S."/>
        </authorList>
    </citation>
    <scope>NUCLEOTIDE SEQUENCE [LARGE SCALE GENOMIC DNA]</scope>
    <source>
        <strain evidence="8 9">Uno17</strain>
    </source>
</reference>
<dbReference type="PANTHER" id="PTHR32479:SF17">
    <property type="entry name" value="GLYCOLATE OXIDASE IRON-SULFUR SUBUNIT"/>
    <property type="match status" value="1"/>
</dbReference>
<keyword evidence="1" id="KW-0004">4Fe-4S</keyword>
<keyword evidence="6" id="KW-0812">Transmembrane</keyword>
<dbReference type="GO" id="GO:0046872">
    <property type="term" value="F:metal ion binding"/>
    <property type="evidence" value="ECO:0007669"/>
    <property type="project" value="UniProtKB-KW"/>
</dbReference>
<keyword evidence="6" id="KW-0472">Membrane</keyword>
<dbReference type="InterPro" id="IPR004017">
    <property type="entry name" value="Cys_rich_dom"/>
</dbReference>
<evidence type="ECO:0000256" key="1">
    <source>
        <dbReference type="ARBA" id="ARBA00022485"/>
    </source>
</evidence>
<dbReference type="RefSeq" id="WP_149403273.1">
    <property type="nucleotide sequence ID" value="NZ_BIXY01000069.1"/>
</dbReference>
<dbReference type="EMBL" id="BIXY01000069">
    <property type="protein sequence ID" value="GCF10387.1"/>
    <property type="molecule type" value="Genomic_DNA"/>
</dbReference>
<dbReference type="InterPro" id="IPR017900">
    <property type="entry name" value="4Fe4S_Fe_S_CS"/>
</dbReference>
<dbReference type="InterPro" id="IPR017896">
    <property type="entry name" value="4Fe4S_Fe-S-bd"/>
</dbReference>
<dbReference type="Pfam" id="PF13183">
    <property type="entry name" value="Fer4_8"/>
    <property type="match status" value="1"/>
</dbReference>
<dbReference type="Gene3D" id="1.10.1060.10">
    <property type="entry name" value="Alpha-helical ferredoxin"/>
    <property type="match status" value="1"/>
</dbReference>
<gene>
    <name evidence="8" type="primary">glcF</name>
    <name evidence="8" type="ORF">KDI_39510</name>
</gene>
<keyword evidence="5" id="KW-0411">Iron-sulfur</keyword>